<gene>
    <name evidence="2" type="ORF">B1813_01090</name>
</gene>
<dbReference type="Pfam" id="PF00903">
    <property type="entry name" value="Glyoxalase"/>
    <property type="match status" value="1"/>
</dbReference>
<sequence length="133" mass="14783">MLRGLSTVVFQADDLDTAREWYTDVLGTKPYFAKPDDGPTAYIEYRLGDLQHELGILDRAYAPHPAPPHPAGAVTYWHVDDVQHTYDTLLAKGATEHEPPTTRSEGWITASVTDPFGNILGLIHSPHYLSMLP</sequence>
<dbReference type="AlphaFoldDB" id="A0A1V9AC65"/>
<dbReference type="Gene3D" id="3.10.180.10">
    <property type="entry name" value="2,3-Dihydroxybiphenyl 1,2-Dioxygenase, domain 1"/>
    <property type="match status" value="1"/>
</dbReference>
<evidence type="ECO:0000313" key="3">
    <source>
        <dbReference type="Proteomes" id="UP000192591"/>
    </source>
</evidence>
<proteinExistence type="predicted"/>
<reference evidence="2 3" key="1">
    <citation type="submission" date="2017-02" db="EMBL/GenBank/DDBJ databases">
        <title>Draft genome of Saccharomonospora sp. 154.</title>
        <authorList>
            <person name="Alonso-Carmona G.S."/>
            <person name="De La Haba R."/>
            <person name="Vera-Gargallo B."/>
            <person name="Sandoval-Trujillo A.H."/>
            <person name="Ramirez-Duran N."/>
            <person name="Ventosa A."/>
        </authorList>
    </citation>
    <scope>NUCLEOTIDE SEQUENCE [LARGE SCALE GENOMIC DNA]</scope>
    <source>
        <strain evidence="2 3">LRS4.154</strain>
    </source>
</reference>
<dbReference type="InterPro" id="IPR037523">
    <property type="entry name" value="VOC_core"/>
</dbReference>
<dbReference type="PROSITE" id="PS51819">
    <property type="entry name" value="VOC"/>
    <property type="match status" value="1"/>
</dbReference>
<protein>
    <submittedName>
        <fullName evidence="2">Dioxygenase</fullName>
    </submittedName>
</protein>
<dbReference type="RefSeq" id="WP_081190170.1">
    <property type="nucleotide sequence ID" value="NZ_MWIH01000002.1"/>
</dbReference>
<keyword evidence="2" id="KW-0223">Dioxygenase</keyword>
<dbReference type="STRING" id="1962155.B1813_01090"/>
<dbReference type="GO" id="GO:0051213">
    <property type="term" value="F:dioxygenase activity"/>
    <property type="evidence" value="ECO:0007669"/>
    <property type="project" value="UniProtKB-KW"/>
</dbReference>
<keyword evidence="3" id="KW-1185">Reference proteome</keyword>
<accession>A0A1V9AC65</accession>
<name>A0A1V9AC65_SACPI</name>
<dbReference type="CDD" id="cd06587">
    <property type="entry name" value="VOC"/>
    <property type="match status" value="1"/>
</dbReference>
<dbReference type="EMBL" id="MWIH01000002">
    <property type="protein sequence ID" value="OQO94727.1"/>
    <property type="molecule type" value="Genomic_DNA"/>
</dbReference>
<evidence type="ECO:0000313" key="2">
    <source>
        <dbReference type="EMBL" id="OQO94727.1"/>
    </source>
</evidence>
<dbReference type="InterPro" id="IPR004360">
    <property type="entry name" value="Glyas_Fos-R_dOase_dom"/>
</dbReference>
<dbReference type="SUPFAM" id="SSF54593">
    <property type="entry name" value="Glyoxalase/Bleomycin resistance protein/Dihydroxybiphenyl dioxygenase"/>
    <property type="match status" value="1"/>
</dbReference>
<dbReference type="Proteomes" id="UP000192591">
    <property type="component" value="Unassembled WGS sequence"/>
</dbReference>
<organism evidence="2 3">
    <name type="scientific">Saccharomonospora piscinae</name>
    <dbReference type="NCBI Taxonomy" id="687388"/>
    <lineage>
        <taxon>Bacteria</taxon>
        <taxon>Bacillati</taxon>
        <taxon>Actinomycetota</taxon>
        <taxon>Actinomycetes</taxon>
        <taxon>Pseudonocardiales</taxon>
        <taxon>Pseudonocardiaceae</taxon>
        <taxon>Saccharomonospora</taxon>
    </lineage>
</organism>
<dbReference type="InterPro" id="IPR029068">
    <property type="entry name" value="Glyas_Bleomycin-R_OHBP_Dase"/>
</dbReference>
<comment type="caution">
    <text evidence="2">The sequence shown here is derived from an EMBL/GenBank/DDBJ whole genome shotgun (WGS) entry which is preliminary data.</text>
</comment>
<feature type="domain" description="VOC" evidence="1">
    <location>
        <begin position="4"/>
        <end position="125"/>
    </location>
</feature>
<keyword evidence="2" id="KW-0560">Oxidoreductase</keyword>
<evidence type="ECO:0000259" key="1">
    <source>
        <dbReference type="PROSITE" id="PS51819"/>
    </source>
</evidence>